<feature type="transmembrane region" description="Helical" evidence="2">
    <location>
        <begin position="194"/>
        <end position="211"/>
    </location>
</feature>
<evidence type="ECO:0000256" key="1">
    <source>
        <dbReference type="SAM" id="MobiDB-lite"/>
    </source>
</evidence>
<keyword evidence="2" id="KW-0812">Transmembrane</keyword>
<dbReference type="AlphaFoldDB" id="A0A061B866"/>
<dbReference type="EMBL" id="LK052947">
    <property type="protein sequence ID" value="CDR46112.1"/>
    <property type="molecule type" value="Genomic_DNA"/>
</dbReference>
<accession>A0A061B866</accession>
<feature type="region of interest" description="Disordered" evidence="1">
    <location>
        <begin position="21"/>
        <end position="93"/>
    </location>
</feature>
<proteinExistence type="predicted"/>
<organism evidence="3">
    <name type="scientific">Rhodotorula toruloides</name>
    <name type="common">Yeast</name>
    <name type="synonym">Rhodosporidium toruloides</name>
    <dbReference type="NCBI Taxonomy" id="5286"/>
    <lineage>
        <taxon>Eukaryota</taxon>
        <taxon>Fungi</taxon>
        <taxon>Dikarya</taxon>
        <taxon>Basidiomycota</taxon>
        <taxon>Pucciniomycotina</taxon>
        <taxon>Microbotryomycetes</taxon>
        <taxon>Sporidiobolales</taxon>
        <taxon>Sporidiobolaceae</taxon>
        <taxon>Rhodotorula</taxon>
    </lineage>
</organism>
<evidence type="ECO:0000313" key="3">
    <source>
        <dbReference type="EMBL" id="CDR46112.1"/>
    </source>
</evidence>
<gene>
    <name evidence="3" type="ORF">RHTO0S_12e00584g</name>
</gene>
<reference evidence="3" key="1">
    <citation type="journal article" date="2014" name="Genome Announc.">
        <title>Draft genome sequence of Rhodosporidium toruloides CECT1137, an oleaginous yeast of biotechnological interest.</title>
        <authorList>
            <person name="Morin N."/>
            <person name="Calcas X."/>
            <person name="Devillers H."/>
            <person name="Durrens P."/>
            <person name="Sherman D.J."/>
            <person name="Nicaud J.-M."/>
            <person name="Neuveglise C."/>
        </authorList>
    </citation>
    <scope>NUCLEOTIDE SEQUENCE</scope>
    <source>
        <strain evidence="3">CECT1137</strain>
    </source>
</reference>
<dbReference type="OrthoDB" id="423313at2759"/>
<protein>
    <submittedName>
        <fullName evidence="3">RHTO0S12e00584g1_1</fullName>
    </submittedName>
</protein>
<dbReference type="Gene3D" id="3.40.50.11350">
    <property type="match status" value="1"/>
</dbReference>
<name>A0A061B866_RHOTO</name>
<keyword evidence="2" id="KW-0472">Membrane</keyword>
<sequence>MSRRPSIVVPQDEDFTVGQTGVASFSRTRDTPAVPQTPLVSQTDRELLDLPPPPPPDKDTDSSRSTGTKLPQKPQPRRASNAGAYKRGSMDWSRSDRSGSTFLPFGFFSSLTGGGGGDTKGRYEAVSPMAPRKYGDKTYVELNMDDYAEGLRLSAGDDDEDNSKMRRQSTGVGQFFDQFYPREIRRNRRTYERIILLGLAIVVLVLLLSGGKSGNGRPSMLEKAKMRGARRKNPLRSNIPLHSFRANLKDGAGYVTSFPYGGLTNQLIEMFKLVHVGQRLDRTVILTELKATQSEGGDVLPSEFFDLDSFAYYSNVSLVQWKDVKIPDITGTQPEELSCWGWRDERPLARYNVKTHFWPFPGQLQVPSSAETSITFPGIEVLASQDNTPWLKESATHLHGSRDNSPPFPDKQLLCFEDLFYVPSVKFVDGSLDKTYSIQELRPDGPVWDKVGRHLRFNSHVNHIADELLAALIGSRRKQYIGVHIAKGNSTGRISQETVDAFKAGVKQVQADLAKLKGGSKGHLPVLVATDSDDPVFLSKLAKLGWIYINHGEWATRARFGGWYPGVLDSVILSRAIGFVGTKESSFSSIAARRVETWNGGLSRVLQR</sequence>
<evidence type="ECO:0000256" key="2">
    <source>
        <dbReference type="SAM" id="Phobius"/>
    </source>
</evidence>
<keyword evidence="2" id="KW-1133">Transmembrane helix</keyword>
<dbReference type="CDD" id="cd11296">
    <property type="entry name" value="O-FucT_like"/>
    <property type="match status" value="1"/>
</dbReference>